<gene>
    <name evidence="3" type="ORF">MNOR_LOCUS24921</name>
</gene>
<dbReference type="PANTHER" id="PTHR23354:SF122">
    <property type="entry name" value="GTPASE-ACTIVATING PROTEIN SKYWALKER"/>
    <property type="match status" value="1"/>
</dbReference>
<dbReference type="SMART" id="SM00584">
    <property type="entry name" value="TLDc"/>
    <property type="match status" value="1"/>
</dbReference>
<evidence type="ECO:0000259" key="2">
    <source>
        <dbReference type="PROSITE" id="PS51886"/>
    </source>
</evidence>
<sequence length="728" mass="82104">MLTYDLIINVYPAAFAASRATVCRHHDDSSPHNIHRPRLNSIKKQSSANINRNHHLRNSQRQKVYNYTADTCDNPELQDIPLQDLSISNEDYQCNNNYEDTYNINNLKVITREGVSLPVHVFPQSFIQWPIEGSTKSRRIAEIKKQVKLLGKIIKMTVSPVHQNGAEGAYGGSPSNPPPFSQLVEMSHIPAAGLTAAVDDSTQVAKWEDISGHLQAARLKEAKTVIRDAEWSMSSIQRESLWRNLCIYQSTDKDFSDFYYWDTVKQIYGTTELSDCHIQLPAFIDAKHCEKRSLSQCGAIACERIISVITYSNPTITYAPSVYTITSMLLHYMEEHDAYNCMNALVSGAQNKFVTQTKLCNEATWRATMMLAKKHIRGSFSTLGKFGVTTVQLEEAFQKWSYWILEYLPLPHLVRILDCFLLEGSKVLMRVSLAIFQMFVKAVTRDSSMAASLPSRGVSEAINRFCQGLQMSPNKLLKTAFGIRGFSKTEINKVTVQMEMMLKSQRNALGDVGTEGMSPSMGRSSSLEGLPTSESQANIQMMSHTLTIKELLTVWSWLPVRMTMTQPELVYTTEEHGCSLTTFFLRCQKFAPTLLLVRTTKDYVFGAYLSSPWATRNKQDEFGNRQTYFGTGESFLFSLRPQSARYEWVGINQQKSGGPTLEHSAELFMHADNTMLSIGGGGGQGIQLDEELRFGKTEWCQTFNNPPLCPESDFEVKVIEVYSLSNES</sequence>
<comment type="caution">
    <text evidence="3">The sequence shown here is derived from an EMBL/GenBank/DDBJ whole genome shotgun (WGS) entry which is preliminary data.</text>
</comment>
<dbReference type="Proteomes" id="UP001497623">
    <property type="component" value="Unassembled WGS sequence"/>
</dbReference>
<dbReference type="EMBL" id="CAXKWB010023285">
    <property type="protein sequence ID" value="CAL4124990.1"/>
    <property type="molecule type" value="Genomic_DNA"/>
</dbReference>
<evidence type="ECO:0000313" key="4">
    <source>
        <dbReference type="Proteomes" id="UP001497623"/>
    </source>
</evidence>
<evidence type="ECO:0000313" key="3">
    <source>
        <dbReference type="EMBL" id="CAL4124990.1"/>
    </source>
</evidence>
<dbReference type="PROSITE" id="PS51886">
    <property type="entry name" value="TLDC"/>
    <property type="match status" value="1"/>
</dbReference>
<dbReference type="PROSITE" id="PS50086">
    <property type="entry name" value="TBC_RABGAP"/>
    <property type="match status" value="1"/>
</dbReference>
<dbReference type="Pfam" id="PF00566">
    <property type="entry name" value="RabGAP-TBC"/>
    <property type="match status" value="1"/>
</dbReference>
<dbReference type="Gene3D" id="1.10.472.80">
    <property type="entry name" value="Ypt/Rab-GAP domain of gyp1p, domain 3"/>
    <property type="match status" value="1"/>
</dbReference>
<dbReference type="AlphaFoldDB" id="A0AAV2RGF5"/>
<name>A0AAV2RGF5_MEGNR</name>
<dbReference type="InterPro" id="IPR000195">
    <property type="entry name" value="Rab-GAP-TBC_dom"/>
</dbReference>
<dbReference type="InterPro" id="IPR006571">
    <property type="entry name" value="TLDc_dom"/>
</dbReference>
<reference evidence="3 4" key="1">
    <citation type="submission" date="2024-05" db="EMBL/GenBank/DDBJ databases">
        <authorList>
            <person name="Wallberg A."/>
        </authorList>
    </citation>
    <scope>NUCLEOTIDE SEQUENCE [LARGE SCALE GENOMIC DNA]</scope>
</reference>
<dbReference type="Pfam" id="PF07534">
    <property type="entry name" value="TLD"/>
    <property type="match status" value="1"/>
</dbReference>
<keyword evidence="4" id="KW-1185">Reference proteome</keyword>
<feature type="domain" description="TLDc" evidence="2">
    <location>
        <begin position="544"/>
        <end position="725"/>
    </location>
</feature>
<feature type="domain" description="Rab-GAP TBC" evidence="1">
    <location>
        <begin position="232"/>
        <end position="424"/>
    </location>
</feature>
<evidence type="ECO:0000259" key="1">
    <source>
        <dbReference type="PROSITE" id="PS50086"/>
    </source>
</evidence>
<dbReference type="PANTHER" id="PTHR23354">
    <property type="entry name" value="NUCLEOLAR PROTEIN 7/ESTROGEN RECEPTOR COACTIVATOR-RELATED"/>
    <property type="match status" value="1"/>
</dbReference>
<accession>A0AAV2RGF5</accession>
<organism evidence="3 4">
    <name type="scientific">Meganyctiphanes norvegica</name>
    <name type="common">Northern krill</name>
    <name type="synonym">Thysanopoda norvegica</name>
    <dbReference type="NCBI Taxonomy" id="48144"/>
    <lineage>
        <taxon>Eukaryota</taxon>
        <taxon>Metazoa</taxon>
        <taxon>Ecdysozoa</taxon>
        <taxon>Arthropoda</taxon>
        <taxon>Crustacea</taxon>
        <taxon>Multicrustacea</taxon>
        <taxon>Malacostraca</taxon>
        <taxon>Eumalacostraca</taxon>
        <taxon>Eucarida</taxon>
        <taxon>Euphausiacea</taxon>
        <taxon>Euphausiidae</taxon>
        <taxon>Meganyctiphanes</taxon>
    </lineage>
</organism>
<dbReference type="SMART" id="SM00164">
    <property type="entry name" value="TBC"/>
    <property type="match status" value="1"/>
</dbReference>
<evidence type="ECO:0008006" key="5">
    <source>
        <dbReference type="Google" id="ProtNLM"/>
    </source>
</evidence>
<proteinExistence type="predicted"/>
<protein>
    <recommendedName>
        <fullName evidence="5">TBC1 domain family member 24</fullName>
    </recommendedName>
</protein>